<feature type="transmembrane region" description="Helical" evidence="5">
    <location>
        <begin position="222"/>
        <end position="241"/>
    </location>
</feature>
<feature type="transmembrane region" description="Helical" evidence="5">
    <location>
        <begin position="31"/>
        <end position="59"/>
    </location>
</feature>
<feature type="transmembrane region" description="Helical" evidence="5">
    <location>
        <begin position="168"/>
        <end position="190"/>
    </location>
</feature>
<reference evidence="8" key="1">
    <citation type="submission" date="2016-06" db="UniProtKB">
        <authorList>
            <consortium name="WormBaseParasite"/>
        </authorList>
    </citation>
    <scope>IDENTIFICATION</scope>
</reference>
<dbReference type="InterPro" id="IPR053286">
    <property type="entry name" value="Nematode_rcpt-like_srab"/>
</dbReference>
<reference evidence="6 7" key="2">
    <citation type="submission" date="2018-11" db="EMBL/GenBank/DDBJ databases">
        <authorList>
            <consortium name="Pathogen Informatics"/>
        </authorList>
    </citation>
    <scope>NUCLEOTIDE SEQUENCE [LARGE SCALE GENOMIC DNA]</scope>
</reference>
<sequence length="261" mass="29568">MSDNRSILGFVGIVSDESKMNVVSTSCNVKLFAVLMMELCVSLLGAALCALTIALLRRFNVFHANLRMLLDTDQRLSECYLRDSISPAIAIALTMTGLWIAIERLYATLNFAVYEYQSMRCVVNTVCIITLLPIIFYVIGFLLSLCVSKIDLTFSCVKLTDGDYLKANIVYIIAAFFEAIFLILYVLLYYDNKARQVEYIRDHYDSFSSRFQINENIKSTRLLIPFNIAFLLLLMLTVFTASTHNGDHSLQSDDTLKVFSN</sequence>
<dbReference type="Pfam" id="PF10292">
    <property type="entry name" value="7TM_GPCR_Srab"/>
    <property type="match status" value="1"/>
</dbReference>
<feature type="transmembrane region" description="Helical" evidence="5">
    <location>
        <begin position="122"/>
        <end position="147"/>
    </location>
</feature>
<dbReference type="WBParaSite" id="TCNE_0001688001-mRNA-1">
    <property type="protein sequence ID" value="TCNE_0001688001-mRNA-1"/>
    <property type="gene ID" value="TCNE_0001688001"/>
</dbReference>
<dbReference type="AlphaFoldDB" id="A0A183V809"/>
<organism evidence="7 8">
    <name type="scientific">Toxocara canis</name>
    <name type="common">Canine roundworm</name>
    <dbReference type="NCBI Taxonomy" id="6265"/>
    <lineage>
        <taxon>Eukaryota</taxon>
        <taxon>Metazoa</taxon>
        <taxon>Ecdysozoa</taxon>
        <taxon>Nematoda</taxon>
        <taxon>Chromadorea</taxon>
        <taxon>Rhabditida</taxon>
        <taxon>Spirurina</taxon>
        <taxon>Ascaridomorpha</taxon>
        <taxon>Ascaridoidea</taxon>
        <taxon>Toxocaridae</taxon>
        <taxon>Toxocara</taxon>
    </lineage>
</organism>
<dbReference type="InterPro" id="IPR019408">
    <property type="entry name" value="7TM_GPCR_serpentine_rcpt_Srab"/>
</dbReference>
<dbReference type="PANTHER" id="PTHR46561">
    <property type="entry name" value="SERPENTINE RECEPTOR, CLASS AB (CLASS A-LIKE)-RELATED"/>
    <property type="match status" value="1"/>
</dbReference>
<evidence type="ECO:0000256" key="3">
    <source>
        <dbReference type="ARBA" id="ARBA00022989"/>
    </source>
</evidence>
<accession>A0A183V809</accession>
<evidence type="ECO:0000313" key="6">
    <source>
        <dbReference type="EMBL" id="VDM48200.1"/>
    </source>
</evidence>
<proteinExistence type="predicted"/>
<evidence type="ECO:0000256" key="1">
    <source>
        <dbReference type="ARBA" id="ARBA00004141"/>
    </source>
</evidence>
<gene>
    <name evidence="6" type="ORF">TCNE_LOCUS16879</name>
</gene>
<feature type="transmembrane region" description="Helical" evidence="5">
    <location>
        <begin position="80"/>
        <end position="102"/>
    </location>
</feature>
<evidence type="ECO:0000313" key="8">
    <source>
        <dbReference type="WBParaSite" id="TCNE_0001688001-mRNA-1"/>
    </source>
</evidence>
<keyword evidence="7" id="KW-1185">Reference proteome</keyword>
<keyword evidence="2 5" id="KW-0812">Transmembrane</keyword>
<dbReference type="EMBL" id="UYWY01023966">
    <property type="protein sequence ID" value="VDM48200.1"/>
    <property type="molecule type" value="Genomic_DNA"/>
</dbReference>
<name>A0A183V809_TOXCA</name>
<evidence type="ECO:0000256" key="4">
    <source>
        <dbReference type="ARBA" id="ARBA00023136"/>
    </source>
</evidence>
<evidence type="ECO:0000256" key="2">
    <source>
        <dbReference type="ARBA" id="ARBA00022692"/>
    </source>
</evidence>
<keyword evidence="4 5" id="KW-0472">Membrane</keyword>
<keyword evidence="3 5" id="KW-1133">Transmembrane helix</keyword>
<evidence type="ECO:0000256" key="5">
    <source>
        <dbReference type="SAM" id="Phobius"/>
    </source>
</evidence>
<evidence type="ECO:0000313" key="7">
    <source>
        <dbReference type="Proteomes" id="UP000050794"/>
    </source>
</evidence>
<comment type="subcellular location">
    <subcellularLocation>
        <location evidence="1">Membrane</location>
        <topology evidence="1">Multi-pass membrane protein</topology>
    </subcellularLocation>
</comment>
<dbReference type="PANTHER" id="PTHR46561:SF11">
    <property type="entry name" value="SERPENTINE RECEPTOR CLASS ALPHA_BETA-14"/>
    <property type="match status" value="1"/>
</dbReference>
<dbReference type="GO" id="GO:0016020">
    <property type="term" value="C:membrane"/>
    <property type="evidence" value="ECO:0007669"/>
    <property type="project" value="UniProtKB-SubCell"/>
</dbReference>
<dbReference type="Proteomes" id="UP000050794">
    <property type="component" value="Unassembled WGS sequence"/>
</dbReference>
<protein>
    <submittedName>
        <fullName evidence="8">G_PROTEIN_RECEP_F1_2 domain-containing protein</fullName>
    </submittedName>
</protein>